<dbReference type="Proteomes" id="UP000003613">
    <property type="component" value="Unassembled WGS sequence"/>
</dbReference>
<evidence type="ECO:0000313" key="1">
    <source>
        <dbReference type="EMBL" id="CCI19656.1"/>
    </source>
</evidence>
<dbReference type="AlphaFoldDB" id="I4HC82"/>
<comment type="caution">
    <text evidence="1">The sequence shown here is derived from an EMBL/GenBank/DDBJ whole genome shotgun (WGS) entry which is preliminary data.</text>
</comment>
<name>I4HC82_MICAE</name>
<reference evidence="1 2" key="1">
    <citation type="submission" date="2012-04" db="EMBL/GenBank/DDBJ databases">
        <authorList>
            <person name="Genoscope - CEA"/>
        </authorList>
    </citation>
    <scope>NUCLEOTIDE SEQUENCE [LARGE SCALE GENOMIC DNA]</scope>
    <source>
        <strain evidence="1 2">9807</strain>
    </source>
</reference>
<protein>
    <submittedName>
        <fullName evidence="1">Similarity</fullName>
    </submittedName>
</protein>
<proteinExistence type="predicted"/>
<dbReference type="HOGENOM" id="CLU_197499_0_0_3"/>
<gene>
    <name evidence="1" type="ORF">MICAF_5300001</name>
</gene>
<dbReference type="EMBL" id="CAIM01000480">
    <property type="protein sequence ID" value="CCI19656.1"/>
    <property type="molecule type" value="Genomic_DNA"/>
</dbReference>
<accession>I4HC82</accession>
<evidence type="ECO:0000313" key="2">
    <source>
        <dbReference type="Proteomes" id="UP000003613"/>
    </source>
</evidence>
<organism evidence="1 2">
    <name type="scientific">Microcystis aeruginosa PCC 9807</name>
    <dbReference type="NCBI Taxonomy" id="1160283"/>
    <lineage>
        <taxon>Bacteria</taxon>
        <taxon>Bacillati</taxon>
        <taxon>Cyanobacteriota</taxon>
        <taxon>Cyanophyceae</taxon>
        <taxon>Oscillatoriophycideae</taxon>
        <taxon>Chroococcales</taxon>
        <taxon>Microcystaceae</taxon>
        <taxon>Microcystis</taxon>
    </lineage>
</organism>
<sequence>MYLCYFENMKATIRNVKISEIPTAIEQLGLSAHACVDFTIENHEMTGNEQDETTQTLMEVVNEIRAYAKGQGLTDEKLEELLVDES</sequence>